<reference evidence="2 3" key="1">
    <citation type="journal article" date="2018" name="New Phytol.">
        <title>Comparative genomics and transcriptomics depict ericoid mycorrhizal fungi as versatile saprotrophs and plant mutualists.</title>
        <authorList>
            <person name="Martino E."/>
            <person name="Morin E."/>
            <person name="Grelet G.A."/>
            <person name="Kuo A."/>
            <person name="Kohler A."/>
            <person name="Daghino S."/>
            <person name="Barry K.W."/>
            <person name="Cichocki N."/>
            <person name="Clum A."/>
            <person name="Dockter R.B."/>
            <person name="Hainaut M."/>
            <person name="Kuo R.C."/>
            <person name="LaButti K."/>
            <person name="Lindahl B.D."/>
            <person name="Lindquist E.A."/>
            <person name="Lipzen A."/>
            <person name="Khouja H.R."/>
            <person name="Magnuson J."/>
            <person name="Murat C."/>
            <person name="Ohm R.A."/>
            <person name="Singer S.W."/>
            <person name="Spatafora J.W."/>
            <person name="Wang M."/>
            <person name="Veneault-Fourrey C."/>
            <person name="Henrissat B."/>
            <person name="Grigoriev I.V."/>
            <person name="Martin F.M."/>
            <person name="Perotto S."/>
        </authorList>
    </citation>
    <scope>NUCLEOTIDE SEQUENCE [LARGE SCALE GENOMIC DNA]</scope>
    <source>
        <strain evidence="2 3">ATCC 22711</strain>
    </source>
</reference>
<feature type="compositionally biased region" description="Basic and acidic residues" evidence="1">
    <location>
        <begin position="11"/>
        <end position="28"/>
    </location>
</feature>
<dbReference type="PANTHER" id="PTHR42085">
    <property type="entry name" value="F-BOX DOMAIN-CONTAINING PROTEIN"/>
    <property type="match status" value="1"/>
</dbReference>
<evidence type="ECO:0000313" key="2">
    <source>
        <dbReference type="EMBL" id="PSS20391.1"/>
    </source>
</evidence>
<dbReference type="PANTHER" id="PTHR42085:SF2">
    <property type="entry name" value="F-BOX DOMAIN-CONTAINING PROTEIN"/>
    <property type="match status" value="1"/>
</dbReference>
<feature type="compositionally biased region" description="Basic residues" evidence="1">
    <location>
        <begin position="1"/>
        <end position="10"/>
    </location>
</feature>
<gene>
    <name evidence="2" type="ORF">M430DRAFT_233267</name>
</gene>
<dbReference type="Proteomes" id="UP000241818">
    <property type="component" value="Unassembled WGS sequence"/>
</dbReference>
<dbReference type="InterPro" id="IPR038883">
    <property type="entry name" value="AN11006-like"/>
</dbReference>
<feature type="region of interest" description="Disordered" evidence="1">
    <location>
        <begin position="1"/>
        <end position="32"/>
    </location>
</feature>
<dbReference type="RefSeq" id="XP_024721661.1">
    <property type="nucleotide sequence ID" value="XM_024864882.1"/>
</dbReference>
<evidence type="ECO:0000256" key="1">
    <source>
        <dbReference type="SAM" id="MobiDB-lite"/>
    </source>
</evidence>
<proteinExistence type="predicted"/>
<keyword evidence="3" id="KW-1185">Reference proteome</keyword>
<dbReference type="GeneID" id="36572963"/>
<dbReference type="InParanoid" id="A0A2T3B443"/>
<dbReference type="OrthoDB" id="3599954at2759"/>
<accession>A0A2T3B443</accession>
<name>A0A2T3B443_AMORE</name>
<sequence length="348" mass="40270">MPPKRRKRRRREDESVIKTEPDTRRADRENDDTFELTDEETEVKKTTSFTTVEYNRYLRSKARSKARKSSQEVQLDDPFPFLRLSPEIRNMIYRYLVVSKSPYPIRLDFSGCLSQGGIETAILVANRQVYNEASKILCHENVFQVPYLPWNCRYGGVPYRVDSPRDASATIRQLRNGRAVDMVKHDGLIYEHVFHRLRNVELMIEVYDKTLLQDYMNMVWVSECHRTFWPICKTITALASKEVDDLRGGACPLSLVIQSSGLVGHKTLRTILQPILKPEIFKAVRDGKLKVKVDGIFPQNWESIFSKMMGPGFSPHNLEVLEDPGNLDGKDLDVWFPPEENGEDEEDN</sequence>
<evidence type="ECO:0000313" key="3">
    <source>
        <dbReference type="Proteomes" id="UP000241818"/>
    </source>
</evidence>
<protein>
    <submittedName>
        <fullName evidence="2">Uncharacterized protein</fullName>
    </submittedName>
</protein>
<dbReference type="AlphaFoldDB" id="A0A2T3B443"/>
<organism evidence="2 3">
    <name type="scientific">Amorphotheca resinae ATCC 22711</name>
    <dbReference type="NCBI Taxonomy" id="857342"/>
    <lineage>
        <taxon>Eukaryota</taxon>
        <taxon>Fungi</taxon>
        <taxon>Dikarya</taxon>
        <taxon>Ascomycota</taxon>
        <taxon>Pezizomycotina</taxon>
        <taxon>Leotiomycetes</taxon>
        <taxon>Helotiales</taxon>
        <taxon>Amorphothecaceae</taxon>
        <taxon>Amorphotheca</taxon>
    </lineage>
</organism>
<dbReference type="EMBL" id="KZ679010">
    <property type="protein sequence ID" value="PSS20391.1"/>
    <property type="molecule type" value="Genomic_DNA"/>
</dbReference>